<keyword evidence="3" id="KW-1185">Reference proteome</keyword>
<organism evidence="2 3">
    <name type="scientific">Pseudolycoriella hygida</name>
    <dbReference type="NCBI Taxonomy" id="35572"/>
    <lineage>
        <taxon>Eukaryota</taxon>
        <taxon>Metazoa</taxon>
        <taxon>Ecdysozoa</taxon>
        <taxon>Arthropoda</taxon>
        <taxon>Hexapoda</taxon>
        <taxon>Insecta</taxon>
        <taxon>Pterygota</taxon>
        <taxon>Neoptera</taxon>
        <taxon>Endopterygota</taxon>
        <taxon>Diptera</taxon>
        <taxon>Nematocera</taxon>
        <taxon>Sciaroidea</taxon>
        <taxon>Sciaridae</taxon>
        <taxon>Pseudolycoriella</taxon>
    </lineage>
</organism>
<accession>A0A9Q0S0L7</accession>
<feature type="compositionally biased region" description="Low complexity" evidence="1">
    <location>
        <begin position="1"/>
        <end position="16"/>
    </location>
</feature>
<dbReference type="AlphaFoldDB" id="A0A9Q0S0L7"/>
<gene>
    <name evidence="2" type="ORF">Bhyg_11742</name>
</gene>
<comment type="caution">
    <text evidence="2">The sequence shown here is derived from an EMBL/GenBank/DDBJ whole genome shotgun (WGS) entry which is preliminary data.</text>
</comment>
<evidence type="ECO:0000313" key="2">
    <source>
        <dbReference type="EMBL" id="KAJ6639003.1"/>
    </source>
</evidence>
<reference evidence="2" key="1">
    <citation type="submission" date="2022-07" db="EMBL/GenBank/DDBJ databases">
        <authorList>
            <person name="Trinca V."/>
            <person name="Uliana J.V.C."/>
            <person name="Torres T.T."/>
            <person name="Ward R.J."/>
            <person name="Monesi N."/>
        </authorList>
    </citation>
    <scope>NUCLEOTIDE SEQUENCE</scope>
    <source>
        <strain evidence="2">HSMRA1968</strain>
        <tissue evidence="2">Whole embryos</tissue>
    </source>
</reference>
<evidence type="ECO:0000313" key="3">
    <source>
        <dbReference type="Proteomes" id="UP001151699"/>
    </source>
</evidence>
<name>A0A9Q0S0L7_9DIPT</name>
<proteinExistence type="predicted"/>
<protein>
    <submittedName>
        <fullName evidence="2">Uncharacterized protein</fullName>
    </submittedName>
</protein>
<feature type="non-terminal residue" evidence="2">
    <location>
        <position position="1"/>
    </location>
</feature>
<feature type="region of interest" description="Disordered" evidence="1">
    <location>
        <begin position="1"/>
        <end position="38"/>
    </location>
</feature>
<evidence type="ECO:0000256" key="1">
    <source>
        <dbReference type="SAM" id="MobiDB-lite"/>
    </source>
</evidence>
<dbReference type="Proteomes" id="UP001151699">
    <property type="component" value="Chromosome X"/>
</dbReference>
<sequence length="135" mass="14773">MPANSFSRMDSSGSGSESDKANESILGTSPGTSFQISDDATDKRPVFVLPSVDGRKRLITYFRVVADSKNVVPPPPGYVDFVDKLDICIAFKRVILYNFSVFGDFYRTVLKKDAPIPMPTKSPVPTTSSSIEEVD</sequence>
<feature type="compositionally biased region" description="Polar residues" evidence="1">
    <location>
        <begin position="25"/>
        <end position="38"/>
    </location>
</feature>
<dbReference type="EMBL" id="WJQU01000003">
    <property type="protein sequence ID" value="KAJ6639003.1"/>
    <property type="molecule type" value="Genomic_DNA"/>
</dbReference>